<dbReference type="EMBL" id="HBGS01018449">
    <property type="protein sequence ID" value="CAD9405273.1"/>
    <property type="molecule type" value="Transcribed_RNA"/>
</dbReference>
<evidence type="ECO:0000256" key="2">
    <source>
        <dbReference type="SAM" id="SignalP"/>
    </source>
</evidence>
<name>A0A7S2FPD8_9STRA</name>
<keyword evidence="2" id="KW-0732">Signal</keyword>
<evidence type="ECO:0000313" key="3">
    <source>
        <dbReference type="EMBL" id="CAD9405273.1"/>
    </source>
</evidence>
<feature type="signal peptide" evidence="2">
    <location>
        <begin position="1"/>
        <end position="19"/>
    </location>
</feature>
<protein>
    <recommendedName>
        <fullName evidence="4">Peptidase M12B domain-containing protein</fullName>
    </recommendedName>
</protein>
<dbReference type="GO" id="GO:0008237">
    <property type="term" value="F:metallopeptidase activity"/>
    <property type="evidence" value="ECO:0007669"/>
    <property type="project" value="InterPro"/>
</dbReference>
<dbReference type="Pfam" id="PF13582">
    <property type="entry name" value="Reprolysin_3"/>
    <property type="match status" value="1"/>
</dbReference>
<evidence type="ECO:0008006" key="4">
    <source>
        <dbReference type="Google" id="ProtNLM"/>
    </source>
</evidence>
<accession>A0A7S2FPD8</accession>
<reference evidence="3" key="1">
    <citation type="submission" date="2021-01" db="EMBL/GenBank/DDBJ databases">
        <authorList>
            <person name="Corre E."/>
            <person name="Pelletier E."/>
            <person name="Niang G."/>
            <person name="Scheremetjew M."/>
            <person name="Finn R."/>
            <person name="Kale V."/>
            <person name="Holt S."/>
            <person name="Cochrane G."/>
            <person name="Meng A."/>
            <person name="Brown T."/>
            <person name="Cohen L."/>
        </authorList>
    </citation>
    <scope>NUCLEOTIDE SEQUENCE</scope>
    <source>
        <strain evidence="3">CCMP1381</strain>
    </source>
</reference>
<organism evidence="3">
    <name type="scientific">Octactis speculum</name>
    <dbReference type="NCBI Taxonomy" id="3111310"/>
    <lineage>
        <taxon>Eukaryota</taxon>
        <taxon>Sar</taxon>
        <taxon>Stramenopiles</taxon>
        <taxon>Ochrophyta</taxon>
        <taxon>Dictyochophyceae</taxon>
        <taxon>Dictyochales</taxon>
        <taxon>Dictyochaceae</taxon>
        <taxon>Octactis</taxon>
    </lineage>
</organism>
<sequence length="577" mass="62549">MWLQSFAIVVGATASAVSGSSITPVQRSQQRVAHEWSSDASSPPGMRGKIESDINDYPFEETLNIEICFFENTPCMIFYQKLVVGDSFWYGETDAKPGSQGTANIAKSNDGLGRIYGSVTCKNAVYSISSRKDGSLQVDAIAISDFPPEEDPSVNRSSLTLPVEPSDRKLTETTEEGGIIDVMVVYTTFAMCSDAGESYPCDTTSEANHLNILDRIDLAISETNTAFVLSGVDTQLNLVHAYMDESYNEDSAASGDFSTMLSHVTNDNDGYVDEVHNLRDEYGADLVAMVVSASAYCGMAWMYSGNEANGFSVTAYGCATGYYSFGHEIGHNMGCNHDRVTSGVGDNTDGYAYGYWDPDYNFRTILGYDCPTSCPRIQRFSNSNTSYDYDGSIIGTEIEDNARQINDVRVSIANWRNSQEPTTQPTSSSNPTSSFSPTVSPTETQCKATCYDQTCDYWAQWSDCGCYNSGNSLEEVYGCDCAGCDCEADVCSPPTTSPTTVFRGTPTEAPTTGPTASATKAPAATPTSKPTLSCEDDMDCPTDNLYCKCYEYEPSTGRRKLLFGAIGGCDGYCVEKE</sequence>
<feature type="region of interest" description="Disordered" evidence="1">
    <location>
        <begin position="417"/>
        <end position="442"/>
    </location>
</feature>
<feature type="region of interest" description="Disordered" evidence="1">
    <location>
        <begin position="497"/>
        <end position="528"/>
    </location>
</feature>
<evidence type="ECO:0000256" key="1">
    <source>
        <dbReference type="SAM" id="MobiDB-lite"/>
    </source>
</evidence>
<proteinExistence type="predicted"/>
<dbReference type="InterPro" id="IPR024079">
    <property type="entry name" value="MetalloPept_cat_dom_sf"/>
</dbReference>
<feature type="chain" id="PRO_5030967300" description="Peptidase M12B domain-containing protein" evidence="2">
    <location>
        <begin position="20"/>
        <end position="577"/>
    </location>
</feature>
<dbReference type="SUPFAM" id="SSF55486">
    <property type="entry name" value="Metalloproteases ('zincins'), catalytic domain"/>
    <property type="match status" value="1"/>
</dbReference>
<gene>
    <name evidence="3" type="ORF">DSPE1174_LOCUS9666</name>
</gene>
<dbReference type="Gene3D" id="3.40.390.10">
    <property type="entry name" value="Collagenase (Catalytic Domain)"/>
    <property type="match status" value="1"/>
</dbReference>
<dbReference type="AlphaFoldDB" id="A0A7S2FPD8"/>